<keyword evidence="1" id="KW-0812">Transmembrane</keyword>
<gene>
    <name evidence="3" type="ORF">U729_2747</name>
</gene>
<dbReference type="STRING" id="1561.NPD11_281"/>
<evidence type="ECO:0000259" key="2">
    <source>
        <dbReference type="Pfam" id="PF18902"/>
    </source>
</evidence>
<feature type="transmembrane region" description="Helical" evidence="1">
    <location>
        <begin position="54"/>
        <end position="72"/>
    </location>
</feature>
<dbReference type="InterPro" id="IPR043717">
    <property type="entry name" value="DUF5658"/>
</dbReference>
<organism evidence="3 4">
    <name type="scientific">Clostridium baratii str. Sullivan</name>
    <dbReference type="NCBI Taxonomy" id="1415775"/>
    <lineage>
        <taxon>Bacteria</taxon>
        <taxon>Bacillati</taxon>
        <taxon>Bacillota</taxon>
        <taxon>Clostridia</taxon>
        <taxon>Eubacteriales</taxon>
        <taxon>Clostridiaceae</taxon>
        <taxon>Clostridium</taxon>
    </lineage>
</organism>
<dbReference type="Proteomes" id="UP000030635">
    <property type="component" value="Chromosome"/>
</dbReference>
<feature type="transmembrane region" description="Helical" evidence="1">
    <location>
        <begin position="84"/>
        <end position="112"/>
    </location>
</feature>
<keyword evidence="4" id="KW-1185">Reference proteome</keyword>
<dbReference type="KEGG" id="cbv:U729_2747"/>
<dbReference type="HOGENOM" id="CLU_167423_0_0_9"/>
<accession>A0A0A7FX84</accession>
<evidence type="ECO:0000313" key="3">
    <source>
        <dbReference type="EMBL" id="AIY83550.1"/>
    </source>
</evidence>
<keyword evidence="1" id="KW-1133">Transmembrane helix</keyword>
<keyword evidence="1" id="KW-0472">Membrane</keyword>
<dbReference type="Pfam" id="PF18902">
    <property type="entry name" value="DUF5658"/>
    <property type="match status" value="1"/>
</dbReference>
<sequence length="113" mass="13465">MQFIKANNYNNIKRKLFLLYFLNVSDIVLTLLLLKTGYFMEVNSVMVDVVSNPWLSIFLKVFVVLMLILFLCRRMRHANSKQLFYSNIIICFAVLIYIFINLSHILWIILLIR</sequence>
<evidence type="ECO:0000313" key="4">
    <source>
        <dbReference type="Proteomes" id="UP000030635"/>
    </source>
</evidence>
<feature type="transmembrane region" description="Helical" evidence="1">
    <location>
        <begin position="16"/>
        <end position="34"/>
    </location>
</feature>
<dbReference type="RefSeq" id="WP_039315968.1">
    <property type="nucleotide sequence ID" value="NZ_CP006905.1"/>
</dbReference>
<reference evidence="3 4" key="1">
    <citation type="journal article" date="2015" name="Infect. Genet. Evol.">
        <title>Genomic sequences of six botulinum neurotoxin-producing strains representing three clostridial species illustrate the mobility and diversity of botulinum neurotoxin genes.</title>
        <authorList>
            <person name="Smith T.J."/>
            <person name="Hill K.K."/>
            <person name="Xie G."/>
            <person name="Foley B.T."/>
            <person name="Williamson C.H."/>
            <person name="Foster J.T."/>
            <person name="Johnson S.L."/>
            <person name="Chertkov O."/>
            <person name="Teshima H."/>
            <person name="Gibbons H.S."/>
            <person name="Johnsky L.A."/>
            <person name="Karavis M.A."/>
            <person name="Smith L.A."/>
        </authorList>
    </citation>
    <scope>NUCLEOTIDE SEQUENCE [LARGE SCALE GENOMIC DNA]</scope>
    <source>
        <strain evidence="3 4">Sullivan</strain>
    </source>
</reference>
<dbReference type="eggNOG" id="ENOG50334ZI">
    <property type="taxonomic scope" value="Bacteria"/>
</dbReference>
<dbReference type="EMBL" id="CP006905">
    <property type="protein sequence ID" value="AIY83550.1"/>
    <property type="molecule type" value="Genomic_DNA"/>
</dbReference>
<name>A0A0A7FX84_9CLOT</name>
<proteinExistence type="predicted"/>
<dbReference type="AlphaFoldDB" id="A0A0A7FX84"/>
<evidence type="ECO:0000256" key="1">
    <source>
        <dbReference type="SAM" id="Phobius"/>
    </source>
</evidence>
<feature type="domain" description="DUF5658" evidence="2">
    <location>
        <begin position="18"/>
        <end position="109"/>
    </location>
</feature>
<protein>
    <submittedName>
        <fullName evidence="3">Putative membrane protein</fullName>
    </submittedName>
</protein>